<keyword evidence="5 10" id="KW-0997">Cell inner membrane</keyword>
<feature type="region of interest" description="Disordered" evidence="11">
    <location>
        <begin position="57"/>
        <end position="81"/>
    </location>
</feature>
<dbReference type="GO" id="GO:0055085">
    <property type="term" value="P:transmembrane transport"/>
    <property type="evidence" value="ECO:0007669"/>
    <property type="project" value="InterPro"/>
</dbReference>
<accession>A0A3M0CHM0</accession>
<protein>
    <recommendedName>
        <fullName evidence="10">Protein TonB</fullName>
    </recommendedName>
</protein>
<evidence type="ECO:0000256" key="11">
    <source>
        <dbReference type="SAM" id="MobiDB-lite"/>
    </source>
</evidence>
<dbReference type="Gene3D" id="3.30.1150.10">
    <property type="match status" value="1"/>
</dbReference>
<keyword evidence="14" id="KW-1185">Reference proteome</keyword>
<organism evidence="13 14">
    <name type="scientific">Eilatimonas milleporae</name>
    <dbReference type="NCBI Taxonomy" id="911205"/>
    <lineage>
        <taxon>Bacteria</taxon>
        <taxon>Pseudomonadati</taxon>
        <taxon>Pseudomonadota</taxon>
        <taxon>Alphaproteobacteria</taxon>
        <taxon>Kordiimonadales</taxon>
        <taxon>Kordiimonadaceae</taxon>
        <taxon>Eilatimonas</taxon>
    </lineage>
</organism>
<dbReference type="GO" id="GO:0005886">
    <property type="term" value="C:plasma membrane"/>
    <property type="evidence" value="ECO:0007669"/>
    <property type="project" value="UniProtKB-SubCell"/>
</dbReference>
<dbReference type="EMBL" id="REFR01000014">
    <property type="protein sequence ID" value="RMB02683.1"/>
    <property type="molecule type" value="Genomic_DNA"/>
</dbReference>
<reference evidence="13 14" key="1">
    <citation type="submission" date="2018-10" db="EMBL/GenBank/DDBJ databases">
        <title>Genomic Encyclopedia of Archaeal and Bacterial Type Strains, Phase II (KMG-II): from individual species to whole genera.</title>
        <authorList>
            <person name="Goeker M."/>
        </authorList>
    </citation>
    <scope>NUCLEOTIDE SEQUENCE [LARGE SCALE GENOMIC DNA]</scope>
    <source>
        <strain evidence="13 14">DSM 25217</strain>
    </source>
</reference>
<comment type="similarity">
    <text evidence="2 10">Belongs to the TonB family.</text>
</comment>
<dbReference type="NCBIfam" id="TIGR01352">
    <property type="entry name" value="tonB_Cterm"/>
    <property type="match status" value="1"/>
</dbReference>
<dbReference type="SUPFAM" id="SSF74653">
    <property type="entry name" value="TolA/TonB C-terminal domain"/>
    <property type="match status" value="1"/>
</dbReference>
<evidence type="ECO:0000256" key="4">
    <source>
        <dbReference type="ARBA" id="ARBA00022475"/>
    </source>
</evidence>
<dbReference type="AlphaFoldDB" id="A0A3M0CHM0"/>
<dbReference type="InterPro" id="IPR051045">
    <property type="entry name" value="TonB-dependent_transducer"/>
</dbReference>
<evidence type="ECO:0000256" key="5">
    <source>
        <dbReference type="ARBA" id="ARBA00022519"/>
    </source>
</evidence>
<dbReference type="GO" id="GO:0015891">
    <property type="term" value="P:siderophore transport"/>
    <property type="evidence" value="ECO:0007669"/>
    <property type="project" value="InterPro"/>
</dbReference>
<keyword evidence="7 10" id="KW-0653">Protein transport</keyword>
<dbReference type="GO" id="GO:0031992">
    <property type="term" value="F:energy transducer activity"/>
    <property type="evidence" value="ECO:0007669"/>
    <property type="project" value="InterPro"/>
</dbReference>
<keyword evidence="10" id="KW-0735">Signal-anchor</keyword>
<dbReference type="InterPro" id="IPR037682">
    <property type="entry name" value="TonB_C"/>
</dbReference>
<feature type="compositionally biased region" description="Low complexity" evidence="11">
    <location>
        <begin position="68"/>
        <end position="81"/>
    </location>
</feature>
<evidence type="ECO:0000313" key="14">
    <source>
        <dbReference type="Proteomes" id="UP000271227"/>
    </source>
</evidence>
<evidence type="ECO:0000256" key="3">
    <source>
        <dbReference type="ARBA" id="ARBA00022448"/>
    </source>
</evidence>
<evidence type="ECO:0000256" key="8">
    <source>
        <dbReference type="ARBA" id="ARBA00022989"/>
    </source>
</evidence>
<evidence type="ECO:0000256" key="2">
    <source>
        <dbReference type="ARBA" id="ARBA00006555"/>
    </source>
</evidence>
<dbReference type="Pfam" id="PF03544">
    <property type="entry name" value="TonB_C"/>
    <property type="match status" value="1"/>
</dbReference>
<evidence type="ECO:0000256" key="7">
    <source>
        <dbReference type="ARBA" id="ARBA00022927"/>
    </source>
</evidence>
<keyword evidence="4 10" id="KW-1003">Cell membrane</keyword>
<comment type="caution">
    <text evidence="13">The sequence shown here is derived from an EMBL/GenBank/DDBJ whole genome shotgun (WGS) entry which is preliminary data.</text>
</comment>
<dbReference type="InterPro" id="IPR006260">
    <property type="entry name" value="TonB/TolA_C"/>
</dbReference>
<gene>
    <name evidence="13" type="ORF">BXY39_3033</name>
</gene>
<feature type="domain" description="TonB C-terminal" evidence="12">
    <location>
        <begin position="114"/>
        <end position="213"/>
    </location>
</feature>
<evidence type="ECO:0000256" key="10">
    <source>
        <dbReference type="RuleBase" id="RU362123"/>
    </source>
</evidence>
<dbReference type="GO" id="GO:0015031">
    <property type="term" value="P:protein transport"/>
    <property type="evidence" value="ECO:0007669"/>
    <property type="project" value="UniProtKB-UniRule"/>
</dbReference>
<evidence type="ECO:0000313" key="13">
    <source>
        <dbReference type="EMBL" id="RMB02683.1"/>
    </source>
</evidence>
<dbReference type="OrthoDB" id="7630804at2"/>
<evidence type="ECO:0000256" key="1">
    <source>
        <dbReference type="ARBA" id="ARBA00004383"/>
    </source>
</evidence>
<evidence type="ECO:0000256" key="6">
    <source>
        <dbReference type="ARBA" id="ARBA00022692"/>
    </source>
</evidence>
<dbReference type="PANTHER" id="PTHR33446">
    <property type="entry name" value="PROTEIN TONB-RELATED"/>
    <property type="match status" value="1"/>
</dbReference>
<comment type="subcellular location">
    <subcellularLocation>
        <location evidence="1 10">Cell inner membrane</location>
        <topology evidence="1 10">Single-pass membrane protein</topology>
        <orientation evidence="1 10">Periplasmic side</orientation>
    </subcellularLocation>
</comment>
<comment type="function">
    <text evidence="10">Interacts with outer membrane receptor proteins that carry out high-affinity binding and energy dependent uptake into the periplasmic space of specific substrates. It could act to transduce energy from the cytoplasmic membrane to specific energy-requiring processes in the outer membrane, resulting in the release into the periplasm of ligands bound by these outer membrane proteins.</text>
</comment>
<sequence length="215" mass="23603">MMSRVLLAVAIALTGTLSLFFMMDGLVAQNDEVILEEDRQLRFIDVVEDIEIQEARSIDRDVKPPPEVVEAPPQDLPEDLPQQQFTGPNTLNIGIGRAKVDNGIELGGLDLGQSQDGDYLPLVRVQPQYPMRAMQRRVEGSVLISLTVSADGTVDKDSIIILEAVPEGFFERAAIGAASKFKYKPKIVNGKAQAVSGVKYRFTFDLSNVLQTGEE</sequence>
<dbReference type="PRINTS" id="PR01374">
    <property type="entry name" value="TONBPROTEIN"/>
</dbReference>
<evidence type="ECO:0000259" key="12">
    <source>
        <dbReference type="PROSITE" id="PS52015"/>
    </source>
</evidence>
<dbReference type="RefSeq" id="WP_147453602.1">
    <property type="nucleotide sequence ID" value="NZ_REFR01000014.1"/>
</dbReference>
<evidence type="ECO:0000256" key="9">
    <source>
        <dbReference type="ARBA" id="ARBA00023136"/>
    </source>
</evidence>
<proteinExistence type="inferred from homology"/>
<keyword evidence="6" id="KW-0812">Transmembrane</keyword>
<dbReference type="Proteomes" id="UP000271227">
    <property type="component" value="Unassembled WGS sequence"/>
</dbReference>
<dbReference type="GO" id="GO:0030288">
    <property type="term" value="C:outer membrane-bounded periplasmic space"/>
    <property type="evidence" value="ECO:0007669"/>
    <property type="project" value="InterPro"/>
</dbReference>
<keyword evidence="8" id="KW-1133">Transmembrane helix</keyword>
<name>A0A3M0CHM0_9PROT</name>
<keyword evidence="9" id="KW-0472">Membrane</keyword>
<dbReference type="PROSITE" id="PS52015">
    <property type="entry name" value="TONB_CTD"/>
    <property type="match status" value="1"/>
</dbReference>
<keyword evidence="3 10" id="KW-0813">Transport</keyword>
<dbReference type="InterPro" id="IPR003538">
    <property type="entry name" value="TonB"/>
</dbReference>
<dbReference type="PANTHER" id="PTHR33446:SF14">
    <property type="entry name" value="PROTEIN TONB"/>
    <property type="match status" value="1"/>
</dbReference>
<dbReference type="InParanoid" id="A0A3M0CHM0"/>